<dbReference type="AlphaFoldDB" id="A0A7C4AH83"/>
<feature type="transmembrane region" description="Helical" evidence="3">
    <location>
        <begin position="37"/>
        <end position="57"/>
    </location>
</feature>
<dbReference type="InterPro" id="IPR043128">
    <property type="entry name" value="Rev_trsase/Diguanyl_cyclase"/>
</dbReference>
<feature type="transmembrane region" description="Helical" evidence="3">
    <location>
        <begin position="63"/>
        <end position="84"/>
    </location>
</feature>
<comment type="caution">
    <text evidence="5">The sequence shown here is derived from an EMBL/GenBank/DDBJ whole genome shotgun (WGS) entry which is preliminary data.</text>
</comment>
<feature type="domain" description="GGDEF" evidence="4">
    <location>
        <begin position="263"/>
        <end position="392"/>
    </location>
</feature>
<feature type="transmembrane region" description="Helical" evidence="3">
    <location>
        <begin position="153"/>
        <end position="171"/>
    </location>
</feature>
<dbReference type="InterPro" id="IPR000160">
    <property type="entry name" value="GGDEF_dom"/>
</dbReference>
<sequence length="392" mass="43296">MMQFDFATVALVGLVLNIALAVVMLLTYLTRKTYPGFLSWTASLVFWTLANSAFFARQSIGETLSVLIANPAFMLFGVLVFDGMARFYGFDTRRRVLPLLLLGTALCTAGVYWNLFVVNNPNMRVFWYSCGMWLTMGAAGAGPMLLPDARRRVTQLGISMTLLIQALFFSLRAADVLHDPPVPDYVSMGGYLRVIVVFGLFMIILNVTGFITLVQQRLEEELLRIQEQLRLQADTDPLTGAANRRSFTRKALEHVQLCRRYGNPLSLIIFDLDHFKVINDTYGHMAGDEVLAAVAGACRGTVRATDVLGRWGGEEFAVLMPETGLDGARRMAERLRGVVAGLTFRAGDGVRLTASFGVAELGGGDFDDLVRRADERLYQAKRAGRDTVRPAG</sequence>
<dbReference type="EMBL" id="DSRP01000480">
    <property type="protein sequence ID" value="HGG92678.1"/>
    <property type="molecule type" value="Genomic_DNA"/>
</dbReference>
<dbReference type="PANTHER" id="PTHR45138">
    <property type="entry name" value="REGULATORY COMPONENTS OF SENSORY TRANSDUCTION SYSTEM"/>
    <property type="match status" value="1"/>
</dbReference>
<dbReference type="SMART" id="SM00267">
    <property type="entry name" value="GGDEF"/>
    <property type="match status" value="1"/>
</dbReference>
<gene>
    <name evidence="5" type="ORF">ENR59_06965</name>
</gene>
<keyword evidence="3" id="KW-0472">Membrane</keyword>
<dbReference type="NCBIfam" id="TIGR00254">
    <property type="entry name" value="GGDEF"/>
    <property type="match status" value="1"/>
</dbReference>
<name>A0A7C4AH83_9BACT</name>
<dbReference type="Gene3D" id="3.30.70.270">
    <property type="match status" value="1"/>
</dbReference>
<dbReference type="GO" id="GO:0052621">
    <property type="term" value="F:diguanylate cyclase activity"/>
    <property type="evidence" value="ECO:0007669"/>
    <property type="project" value="UniProtKB-EC"/>
</dbReference>
<dbReference type="EC" id="2.7.7.65" evidence="1"/>
<comment type="catalytic activity">
    <reaction evidence="2">
        <text>2 GTP = 3',3'-c-di-GMP + 2 diphosphate</text>
        <dbReference type="Rhea" id="RHEA:24898"/>
        <dbReference type="ChEBI" id="CHEBI:33019"/>
        <dbReference type="ChEBI" id="CHEBI:37565"/>
        <dbReference type="ChEBI" id="CHEBI:58805"/>
        <dbReference type="EC" id="2.7.7.65"/>
    </reaction>
</comment>
<dbReference type="InterPro" id="IPR029787">
    <property type="entry name" value="Nucleotide_cyclase"/>
</dbReference>
<proteinExistence type="predicted"/>
<feature type="transmembrane region" description="Helical" evidence="3">
    <location>
        <begin position="191"/>
        <end position="214"/>
    </location>
</feature>
<keyword evidence="3" id="KW-0812">Transmembrane</keyword>
<reference evidence="5" key="1">
    <citation type="journal article" date="2020" name="mSystems">
        <title>Genome- and Community-Level Interaction Insights into Carbon Utilization and Element Cycling Functions of Hydrothermarchaeota in Hydrothermal Sediment.</title>
        <authorList>
            <person name="Zhou Z."/>
            <person name="Liu Y."/>
            <person name="Xu W."/>
            <person name="Pan J."/>
            <person name="Luo Z.H."/>
            <person name="Li M."/>
        </authorList>
    </citation>
    <scope>NUCLEOTIDE SEQUENCE [LARGE SCALE GENOMIC DNA]</scope>
    <source>
        <strain evidence="5">SpSt-413</strain>
    </source>
</reference>
<feature type="transmembrane region" description="Helical" evidence="3">
    <location>
        <begin position="125"/>
        <end position="146"/>
    </location>
</feature>
<evidence type="ECO:0000259" key="4">
    <source>
        <dbReference type="PROSITE" id="PS50887"/>
    </source>
</evidence>
<dbReference type="SUPFAM" id="SSF55073">
    <property type="entry name" value="Nucleotide cyclase"/>
    <property type="match status" value="1"/>
</dbReference>
<feature type="transmembrane region" description="Helical" evidence="3">
    <location>
        <begin position="6"/>
        <end position="30"/>
    </location>
</feature>
<dbReference type="InterPro" id="IPR050469">
    <property type="entry name" value="Diguanylate_Cyclase"/>
</dbReference>
<evidence type="ECO:0000313" key="5">
    <source>
        <dbReference type="EMBL" id="HGG92678.1"/>
    </source>
</evidence>
<dbReference type="FunFam" id="3.30.70.270:FF:000001">
    <property type="entry name" value="Diguanylate cyclase domain protein"/>
    <property type="match status" value="1"/>
</dbReference>
<dbReference type="Pfam" id="PF00990">
    <property type="entry name" value="GGDEF"/>
    <property type="match status" value="1"/>
</dbReference>
<feature type="transmembrane region" description="Helical" evidence="3">
    <location>
        <begin position="96"/>
        <end position="113"/>
    </location>
</feature>
<organism evidence="5">
    <name type="scientific">Fundidesulfovibrio putealis</name>
    <dbReference type="NCBI Taxonomy" id="270496"/>
    <lineage>
        <taxon>Bacteria</taxon>
        <taxon>Pseudomonadati</taxon>
        <taxon>Thermodesulfobacteriota</taxon>
        <taxon>Desulfovibrionia</taxon>
        <taxon>Desulfovibrionales</taxon>
        <taxon>Desulfovibrionaceae</taxon>
        <taxon>Fundidesulfovibrio</taxon>
    </lineage>
</organism>
<dbReference type="GO" id="GO:0043709">
    <property type="term" value="P:cell adhesion involved in single-species biofilm formation"/>
    <property type="evidence" value="ECO:0007669"/>
    <property type="project" value="TreeGrafter"/>
</dbReference>
<dbReference type="PROSITE" id="PS50887">
    <property type="entry name" value="GGDEF"/>
    <property type="match status" value="1"/>
</dbReference>
<evidence type="ECO:0000256" key="1">
    <source>
        <dbReference type="ARBA" id="ARBA00012528"/>
    </source>
</evidence>
<accession>A0A7C4AH83</accession>
<protein>
    <recommendedName>
        <fullName evidence="1">diguanylate cyclase</fullName>
        <ecNumber evidence="1">2.7.7.65</ecNumber>
    </recommendedName>
</protein>
<evidence type="ECO:0000256" key="3">
    <source>
        <dbReference type="SAM" id="Phobius"/>
    </source>
</evidence>
<dbReference type="GO" id="GO:1902201">
    <property type="term" value="P:negative regulation of bacterial-type flagellum-dependent cell motility"/>
    <property type="evidence" value="ECO:0007669"/>
    <property type="project" value="TreeGrafter"/>
</dbReference>
<dbReference type="PANTHER" id="PTHR45138:SF9">
    <property type="entry name" value="DIGUANYLATE CYCLASE DGCM-RELATED"/>
    <property type="match status" value="1"/>
</dbReference>
<dbReference type="CDD" id="cd01949">
    <property type="entry name" value="GGDEF"/>
    <property type="match status" value="1"/>
</dbReference>
<dbReference type="GO" id="GO:0005886">
    <property type="term" value="C:plasma membrane"/>
    <property type="evidence" value="ECO:0007669"/>
    <property type="project" value="TreeGrafter"/>
</dbReference>
<evidence type="ECO:0000256" key="2">
    <source>
        <dbReference type="ARBA" id="ARBA00034247"/>
    </source>
</evidence>
<keyword evidence="3" id="KW-1133">Transmembrane helix</keyword>